<evidence type="ECO:0000313" key="2">
    <source>
        <dbReference type="EMBL" id="MEL1243299.1"/>
    </source>
</evidence>
<comment type="caution">
    <text evidence="2">The sequence shown here is derived from an EMBL/GenBank/DDBJ whole genome shotgun (WGS) entry which is preliminary data.</text>
</comment>
<reference evidence="2 3" key="1">
    <citation type="submission" date="2024-04" db="EMBL/GenBank/DDBJ databases">
        <title>Flavobacterium sp. DGU11 16S ribosomal RNA gene Genome sequencing and assembly.</title>
        <authorList>
            <person name="Park S."/>
        </authorList>
    </citation>
    <scope>NUCLEOTIDE SEQUENCE [LARGE SCALE GENOMIC DNA]</scope>
    <source>
        <strain evidence="2 3">DGU11</strain>
    </source>
</reference>
<dbReference type="EMBL" id="JBBYHR010000002">
    <property type="protein sequence ID" value="MEL1243299.1"/>
    <property type="molecule type" value="Genomic_DNA"/>
</dbReference>
<keyword evidence="3" id="KW-1185">Reference proteome</keyword>
<organism evidence="2 3">
    <name type="scientific">Flavobacterium arundinis</name>
    <dbReference type="NCBI Taxonomy" id="3139143"/>
    <lineage>
        <taxon>Bacteria</taxon>
        <taxon>Pseudomonadati</taxon>
        <taxon>Bacteroidota</taxon>
        <taxon>Flavobacteriia</taxon>
        <taxon>Flavobacteriales</taxon>
        <taxon>Flavobacteriaceae</taxon>
        <taxon>Flavobacterium</taxon>
    </lineage>
</organism>
<name>A0ABU9HT74_9FLAO</name>
<protein>
    <recommendedName>
        <fullName evidence="4">DUF4476 domain-containing protein</fullName>
    </recommendedName>
</protein>
<gene>
    <name evidence="2" type="ORF">AAEO56_03400</name>
</gene>
<dbReference type="RefSeq" id="WP_341695623.1">
    <property type="nucleotide sequence ID" value="NZ_JBBYHR010000002.1"/>
</dbReference>
<keyword evidence="1" id="KW-0732">Signal</keyword>
<evidence type="ECO:0000313" key="3">
    <source>
        <dbReference type="Proteomes" id="UP001464555"/>
    </source>
</evidence>
<proteinExistence type="predicted"/>
<feature type="signal peptide" evidence="1">
    <location>
        <begin position="1"/>
        <end position="23"/>
    </location>
</feature>
<evidence type="ECO:0008006" key="4">
    <source>
        <dbReference type="Google" id="ProtNLM"/>
    </source>
</evidence>
<evidence type="ECO:0000256" key="1">
    <source>
        <dbReference type="SAM" id="SignalP"/>
    </source>
</evidence>
<dbReference type="Proteomes" id="UP001464555">
    <property type="component" value="Unassembled WGS sequence"/>
</dbReference>
<accession>A0ABU9HT74</accession>
<sequence length="275" mass="31293">MMKKVLFLCLLFLSLAAFSQKQADLSSIPADWTKLSEMEDGLAVYNTCDGGNLQLRLYKEGNVWYLLAHGQQEDYLFEVKKATGNKTIVFDCVSKGTTDKQLFTFSWTDKSKGLAKWEAKSWDWNFTFVSLRDEINHVHIVQPCNECWDEEDCAGMDDYYEPIDGIRAVFSNYIHYGESTDSKENKAVISKALDKLKGKKLSQDDLELLVNVSMYYDPTDFPDAINKSFSLLAANKPQSIAAVKNRITNKRSWESANSSPFADLPELLERLEKGK</sequence>
<feature type="chain" id="PRO_5045217454" description="DUF4476 domain-containing protein" evidence="1">
    <location>
        <begin position="24"/>
        <end position="275"/>
    </location>
</feature>